<organism evidence="3">
    <name type="scientific">Darwinula stevensoni</name>
    <dbReference type="NCBI Taxonomy" id="69355"/>
    <lineage>
        <taxon>Eukaryota</taxon>
        <taxon>Metazoa</taxon>
        <taxon>Ecdysozoa</taxon>
        <taxon>Arthropoda</taxon>
        <taxon>Crustacea</taxon>
        <taxon>Oligostraca</taxon>
        <taxon>Ostracoda</taxon>
        <taxon>Podocopa</taxon>
        <taxon>Podocopida</taxon>
        <taxon>Darwinulocopina</taxon>
        <taxon>Darwinuloidea</taxon>
        <taxon>Darwinulidae</taxon>
        <taxon>Darwinula</taxon>
    </lineage>
</organism>
<feature type="transmembrane region" description="Helical" evidence="2">
    <location>
        <begin position="95"/>
        <end position="116"/>
    </location>
</feature>
<feature type="compositionally biased region" description="Pro residues" evidence="1">
    <location>
        <begin position="286"/>
        <end position="300"/>
    </location>
</feature>
<proteinExistence type="predicted"/>
<feature type="region of interest" description="Disordered" evidence="1">
    <location>
        <begin position="250"/>
        <end position="319"/>
    </location>
</feature>
<feature type="compositionally biased region" description="Basic and acidic residues" evidence="1">
    <location>
        <begin position="67"/>
        <end position="76"/>
    </location>
</feature>
<reference evidence="3" key="1">
    <citation type="submission" date="2020-11" db="EMBL/GenBank/DDBJ databases">
        <authorList>
            <person name="Tran Van P."/>
        </authorList>
    </citation>
    <scope>NUCLEOTIDE SEQUENCE</scope>
</reference>
<accession>A0A7R9A3H6</accession>
<protein>
    <submittedName>
        <fullName evidence="3">Uncharacterized protein</fullName>
    </submittedName>
</protein>
<feature type="region of interest" description="Disordered" evidence="1">
    <location>
        <begin position="49"/>
        <end position="89"/>
    </location>
</feature>
<gene>
    <name evidence="3" type="ORF">DSTB1V02_LOCUS1896</name>
</gene>
<dbReference type="AlphaFoldDB" id="A0A7R9A3H6"/>
<evidence type="ECO:0000313" key="3">
    <source>
        <dbReference type="EMBL" id="CAD7241920.1"/>
    </source>
</evidence>
<feature type="compositionally biased region" description="Low complexity" evidence="1">
    <location>
        <begin position="261"/>
        <end position="285"/>
    </location>
</feature>
<name>A0A7R9A3H6_9CRUS</name>
<evidence type="ECO:0000313" key="4">
    <source>
        <dbReference type="Proteomes" id="UP000677054"/>
    </source>
</evidence>
<evidence type="ECO:0000256" key="1">
    <source>
        <dbReference type="SAM" id="MobiDB-lite"/>
    </source>
</evidence>
<sequence>MRTLGSVEPGGGCTNAKEFCNMFNRKSGGSSCPTSDRQCGSCLDGYTSEEWSGGREVDVCRPTGSSESDRDPDRPNDLASGETSQSQGEGKIESIVVPIVVVVCCVLISVGVWLGYKKRRKKPEGTDAERQGESEGDANILDSRSSTSSFRFDETPLLAPAHNRPQQLDEGMEALENREGSEIAREKKPSAIHVFISQEAERLLKAQPEDWEEYQNNPRSAYNNVLRVGYENESITPLALSTDLSSMATTRLASPTPFPPSSNRSSSLSPSNRSSSPSPSILSSPAPSPSTPTSSPPPPGSAGRERESGRQWRSTTSERHFQETRTWFFFGGQYIRSHFSQFRHQETGQHS</sequence>
<feature type="region of interest" description="Disordered" evidence="1">
    <location>
        <begin position="120"/>
        <end position="167"/>
    </location>
</feature>
<keyword evidence="2" id="KW-0472">Membrane</keyword>
<feature type="compositionally biased region" description="Basic and acidic residues" evidence="1">
    <location>
        <begin position="303"/>
        <end position="319"/>
    </location>
</feature>
<dbReference type="EMBL" id="LR899712">
    <property type="protein sequence ID" value="CAD7241920.1"/>
    <property type="molecule type" value="Genomic_DNA"/>
</dbReference>
<feature type="compositionally biased region" description="Basic and acidic residues" evidence="1">
    <location>
        <begin position="123"/>
        <end position="133"/>
    </location>
</feature>
<evidence type="ECO:0000256" key="2">
    <source>
        <dbReference type="SAM" id="Phobius"/>
    </source>
</evidence>
<keyword evidence="2" id="KW-0812">Transmembrane</keyword>
<dbReference type="EMBL" id="CAJPEV010000195">
    <property type="protein sequence ID" value="CAG0882156.1"/>
    <property type="molecule type" value="Genomic_DNA"/>
</dbReference>
<dbReference type="Proteomes" id="UP000677054">
    <property type="component" value="Unassembled WGS sequence"/>
</dbReference>
<keyword evidence="2" id="KW-1133">Transmembrane helix</keyword>
<keyword evidence="4" id="KW-1185">Reference proteome</keyword>